<keyword evidence="2" id="KW-0175">Coiled coil</keyword>
<dbReference type="EMBL" id="CAMKVN010001015">
    <property type="protein sequence ID" value="CAI2173068.1"/>
    <property type="molecule type" value="Genomic_DNA"/>
</dbReference>
<dbReference type="PROSITE" id="PS50330">
    <property type="entry name" value="UIM"/>
    <property type="match status" value="1"/>
</dbReference>
<dbReference type="InterPro" id="IPR003903">
    <property type="entry name" value="UIM_dom"/>
</dbReference>
<dbReference type="AlphaFoldDB" id="A0A9W4WMI9"/>
<name>A0A9W4WMI9_9GLOM</name>
<sequence length="292" mass="34006">MDEDAQLAEALRLSLITTNEDEQLQAALLFSVQQPTNSQPIKNNQSENLQQALAIERSKNELLSQQLEALQKETIPTEVEIKHAQLEAENRVLREQLFQTKISAKQKNLERLMNSFKEKLTEDDYEELVNFLEAHEEFIKTGNEYAKKQIEKIKKRLLKNEEIGEEDLTRLSQIQTELINLKKELEEKIETAIESEKTKHQCGKIEANETPLEAAKREVFEETNLIIENLEIVGEQAFDKKNRCMGYLVKANKYSGEIKIKEVEKIAEIKFKQIDYEFAINRLFYAIIFEVD</sequence>
<feature type="domain" description="Nudix hydrolase" evidence="3">
    <location>
        <begin position="201"/>
        <end position="270"/>
    </location>
</feature>
<dbReference type="OrthoDB" id="447842at2759"/>
<evidence type="ECO:0000256" key="2">
    <source>
        <dbReference type="SAM" id="Coils"/>
    </source>
</evidence>
<dbReference type="Pfam" id="PF00293">
    <property type="entry name" value="NUDIX"/>
    <property type="match status" value="1"/>
</dbReference>
<evidence type="ECO:0000256" key="1">
    <source>
        <dbReference type="ARBA" id="ARBA00022801"/>
    </source>
</evidence>
<dbReference type="SUPFAM" id="SSF55811">
    <property type="entry name" value="Nudix"/>
    <property type="match status" value="1"/>
</dbReference>
<protein>
    <submittedName>
        <fullName evidence="4">5277_t:CDS:1</fullName>
    </submittedName>
</protein>
<dbReference type="Proteomes" id="UP001153678">
    <property type="component" value="Unassembled WGS sequence"/>
</dbReference>
<feature type="coiled-coil region" evidence="2">
    <location>
        <begin position="46"/>
        <end position="73"/>
    </location>
</feature>
<keyword evidence="5" id="KW-1185">Reference proteome</keyword>
<reference evidence="4" key="1">
    <citation type="submission" date="2022-08" db="EMBL/GenBank/DDBJ databases">
        <authorList>
            <person name="Kallberg Y."/>
            <person name="Tangrot J."/>
            <person name="Rosling A."/>
        </authorList>
    </citation>
    <scope>NUCLEOTIDE SEQUENCE</scope>
    <source>
        <strain evidence="4">Wild A</strain>
    </source>
</reference>
<organism evidence="4 5">
    <name type="scientific">Funneliformis geosporum</name>
    <dbReference type="NCBI Taxonomy" id="1117311"/>
    <lineage>
        <taxon>Eukaryota</taxon>
        <taxon>Fungi</taxon>
        <taxon>Fungi incertae sedis</taxon>
        <taxon>Mucoromycota</taxon>
        <taxon>Glomeromycotina</taxon>
        <taxon>Glomeromycetes</taxon>
        <taxon>Glomerales</taxon>
        <taxon>Glomeraceae</taxon>
        <taxon>Funneliformis</taxon>
    </lineage>
</organism>
<dbReference type="PROSITE" id="PS00893">
    <property type="entry name" value="NUDIX_BOX"/>
    <property type="match status" value="1"/>
</dbReference>
<evidence type="ECO:0000313" key="4">
    <source>
        <dbReference type="EMBL" id="CAI2173068.1"/>
    </source>
</evidence>
<evidence type="ECO:0000259" key="3">
    <source>
        <dbReference type="Pfam" id="PF00293"/>
    </source>
</evidence>
<feature type="coiled-coil region" evidence="2">
    <location>
        <begin position="168"/>
        <end position="198"/>
    </location>
</feature>
<accession>A0A9W4WMI9</accession>
<dbReference type="InterPro" id="IPR000086">
    <property type="entry name" value="NUDIX_hydrolase_dom"/>
</dbReference>
<proteinExistence type="predicted"/>
<dbReference type="InterPro" id="IPR020084">
    <property type="entry name" value="NUDIX_hydrolase_CS"/>
</dbReference>
<dbReference type="Gene3D" id="3.90.79.10">
    <property type="entry name" value="Nucleoside Triphosphate Pyrophosphohydrolase"/>
    <property type="match status" value="1"/>
</dbReference>
<comment type="caution">
    <text evidence="4">The sequence shown here is derived from an EMBL/GenBank/DDBJ whole genome shotgun (WGS) entry which is preliminary data.</text>
</comment>
<keyword evidence="1" id="KW-0378">Hydrolase</keyword>
<evidence type="ECO:0000313" key="5">
    <source>
        <dbReference type="Proteomes" id="UP001153678"/>
    </source>
</evidence>
<gene>
    <name evidence="4" type="ORF">FWILDA_LOCUS5898</name>
</gene>
<dbReference type="GO" id="GO:0016787">
    <property type="term" value="F:hydrolase activity"/>
    <property type="evidence" value="ECO:0007669"/>
    <property type="project" value="UniProtKB-KW"/>
</dbReference>
<dbReference type="InterPro" id="IPR015797">
    <property type="entry name" value="NUDIX_hydrolase-like_dom_sf"/>
</dbReference>